<dbReference type="GeneID" id="113493183"/>
<evidence type="ECO:0000313" key="3">
    <source>
        <dbReference type="RefSeq" id="XP_026726828.1"/>
    </source>
</evidence>
<keyword evidence="2" id="KW-1185">Reference proteome</keyword>
<feature type="region of interest" description="Disordered" evidence="1">
    <location>
        <begin position="202"/>
        <end position="237"/>
    </location>
</feature>
<evidence type="ECO:0000313" key="2">
    <source>
        <dbReference type="Proteomes" id="UP000322000"/>
    </source>
</evidence>
<feature type="compositionally biased region" description="Polar residues" evidence="1">
    <location>
        <begin position="212"/>
        <end position="224"/>
    </location>
</feature>
<dbReference type="KEGG" id="tnl:113493183"/>
<evidence type="ECO:0000256" key="1">
    <source>
        <dbReference type="SAM" id="MobiDB-lite"/>
    </source>
</evidence>
<organism evidence="2 3">
    <name type="scientific">Trichoplusia ni</name>
    <name type="common">Cabbage looper</name>
    <dbReference type="NCBI Taxonomy" id="7111"/>
    <lineage>
        <taxon>Eukaryota</taxon>
        <taxon>Metazoa</taxon>
        <taxon>Ecdysozoa</taxon>
        <taxon>Arthropoda</taxon>
        <taxon>Hexapoda</taxon>
        <taxon>Insecta</taxon>
        <taxon>Pterygota</taxon>
        <taxon>Neoptera</taxon>
        <taxon>Endopterygota</taxon>
        <taxon>Lepidoptera</taxon>
        <taxon>Glossata</taxon>
        <taxon>Ditrysia</taxon>
        <taxon>Noctuoidea</taxon>
        <taxon>Noctuidae</taxon>
        <taxon>Plusiinae</taxon>
        <taxon>Trichoplusia</taxon>
    </lineage>
</organism>
<dbReference type="OrthoDB" id="7247196at2759"/>
<gene>
    <name evidence="3" type="primary">LOC113493183</name>
</gene>
<accession>A0A7E5VEW7</accession>
<protein>
    <submittedName>
        <fullName evidence="3">Uncharacterized protein LOC113493183</fullName>
    </submittedName>
</protein>
<feature type="compositionally biased region" description="Polar residues" evidence="1">
    <location>
        <begin position="148"/>
        <end position="161"/>
    </location>
</feature>
<feature type="region of interest" description="Disordered" evidence="1">
    <location>
        <begin position="148"/>
        <end position="167"/>
    </location>
</feature>
<dbReference type="Proteomes" id="UP000322000">
    <property type="component" value="Chromosome 4"/>
</dbReference>
<name>A0A7E5VEW7_TRINI</name>
<dbReference type="InParanoid" id="A0A7E5VEW7"/>
<proteinExistence type="predicted"/>
<reference evidence="3" key="1">
    <citation type="submission" date="2025-08" db="UniProtKB">
        <authorList>
            <consortium name="RefSeq"/>
        </authorList>
    </citation>
    <scope>IDENTIFICATION</scope>
</reference>
<dbReference type="RefSeq" id="XP_026726828.1">
    <property type="nucleotide sequence ID" value="XM_026871027.1"/>
</dbReference>
<dbReference type="AlphaFoldDB" id="A0A7E5VEW7"/>
<sequence>MDVEVRRKQVSPEQLTALLEFLKGHVDLAKGLSRGRRRRGKFHTIKTWNSCAKKLNGIKNGAVKDGKAWSKYWCDWKYRVKRRALELKVFKESNRPLPEGMLPLSPMEETIMNIIGESMEGVMIVNDPLAEASLDEAIQNYADNNEDSAINQYFEQPSTSGTKRRRGMDNFAGSVAAERRKPSFDSASGDLEYAQGIETRSSKRLKLRQSSINSLETDSNSQSETKPEVPNTDSDGNDKAALFLNLERQKIFENGKIVRSLEMIHGEITRLATIMSEIKDCLSKHYRPMSVN</sequence>